<dbReference type="Proteomes" id="UP000245629">
    <property type="component" value="Chromosome 2"/>
</dbReference>
<dbReference type="EMBL" id="CP029353">
    <property type="protein sequence ID" value="AWK87011.1"/>
    <property type="molecule type" value="Genomic_DNA"/>
</dbReference>
<name>A0A2S2CR76_9PROT</name>
<keyword evidence="1" id="KW-0472">Membrane</keyword>
<dbReference type="AlphaFoldDB" id="A0A2S2CR76"/>
<proteinExistence type="predicted"/>
<gene>
    <name evidence="2" type="ORF">DEW08_12930</name>
</gene>
<keyword evidence="3" id="KW-1185">Reference proteome</keyword>
<evidence type="ECO:0000256" key="1">
    <source>
        <dbReference type="SAM" id="Phobius"/>
    </source>
</evidence>
<reference evidence="3" key="1">
    <citation type="submission" date="2018-05" db="EMBL/GenBank/DDBJ databases">
        <title>Azospirillum thermophila sp. nov., a novel isolated from hot spring.</title>
        <authorList>
            <person name="Zhao Z."/>
        </authorList>
    </citation>
    <scope>NUCLEOTIDE SEQUENCE [LARGE SCALE GENOMIC DNA]</scope>
    <source>
        <strain evidence="3">CFH 70021</strain>
    </source>
</reference>
<dbReference type="KEGG" id="azz:DEW08_12930"/>
<evidence type="ECO:0000313" key="2">
    <source>
        <dbReference type="EMBL" id="AWK87011.1"/>
    </source>
</evidence>
<sequence>MFRPYGLRSFGAAHPGGQLNGGHLNRGFGGGAGDHRGDGWLGAAVLFLVAVVAALAILSVDWRAASHDDGPVFREGSRPMLMTPMPR</sequence>
<accession>A0A2S2CR76</accession>
<organism evidence="2 3">
    <name type="scientific">Azospirillum thermophilum</name>
    <dbReference type="NCBI Taxonomy" id="2202148"/>
    <lineage>
        <taxon>Bacteria</taxon>
        <taxon>Pseudomonadati</taxon>
        <taxon>Pseudomonadota</taxon>
        <taxon>Alphaproteobacteria</taxon>
        <taxon>Rhodospirillales</taxon>
        <taxon>Azospirillaceae</taxon>
        <taxon>Azospirillum</taxon>
    </lineage>
</organism>
<keyword evidence="1" id="KW-1133">Transmembrane helix</keyword>
<evidence type="ECO:0000313" key="3">
    <source>
        <dbReference type="Proteomes" id="UP000245629"/>
    </source>
</evidence>
<protein>
    <submittedName>
        <fullName evidence="2">Uncharacterized protein</fullName>
    </submittedName>
</protein>
<feature type="transmembrane region" description="Helical" evidence="1">
    <location>
        <begin position="40"/>
        <end position="60"/>
    </location>
</feature>
<dbReference type="RefSeq" id="WP_109327704.1">
    <property type="nucleotide sequence ID" value="NZ_CP029353.1"/>
</dbReference>
<keyword evidence="1" id="KW-0812">Transmembrane</keyword>